<comment type="similarity">
    <text evidence="1">Belongs to the UPF0111 family.</text>
</comment>
<dbReference type="InterPro" id="IPR052912">
    <property type="entry name" value="UPF0111_domain"/>
</dbReference>
<dbReference type="InterPro" id="IPR038078">
    <property type="entry name" value="PhoU-like_sf"/>
</dbReference>
<dbReference type="PANTHER" id="PTHR37298">
    <property type="entry name" value="UPF0111 PROTEIN YKAA"/>
    <property type="match status" value="1"/>
</dbReference>
<dbReference type="Pfam" id="PF01865">
    <property type="entry name" value="PhoU_div"/>
    <property type="match status" value="1"/>
</dbReference>
<evidence type="ECO:0000256" key="1">
    <source>
        <dbReference type="ARBA" id="ARBA00008591"/>
    </source>
</evidence>
<reference evidence="2" key="1">
    <citation type="submission" date="2020-10" db="EMBL/GenBank/DDBJ databases">
        <authorList>
            <person name="Gilroy R."/>
        </authorList>
    </citation>
    <scope>NUCLEOTIDE SEQUENCE</scope>
    <source>
        <strain evidence="2">11300</strain>
    </source>
</reference>
<protein>
    <submittedName>
        <fullName evidence="2">DUF47 family protein</fullName>
    </submittedName>
</protein>
<dbReference type="PANTHER" id="PTHR37298:SF1">
    <property type="entry name" value="UPF0111 PROTEIN YKAA"/>
    <property type="match status" value="1"/>
</dbReference>
<dbReference type="EMBL" id="DVMO01000015">
    <property type="protein sequence ID" value="HIU26939.1"/>
    <property type="molecule type" value="Genomic_DNA"/>
</dbReference>
<name>A0A9D1I2T9_9FIRM</name>
<reference evidence="2" key="2">
    <citation type="journal article" date="2021" name="PeerJ">
        <title>Extensive microbial diversity within the chicken gut microbiome revealed by metagenomics and culture.</title>
        <authorList>
            <person name="Gilroy R."/>
            <person name="Ravi A."/>
            <person name="Getino M."/>
            <person name="Pursley I."/>
            <person name="Horton D.L."/>
            <person name="Alikhan N.F."/>
            <person name="Baker D."/>
            <person name="Gharbi K."/>
            <person name="Hall N."/>
            <person name="Watson M."/>
            <person name="Adriaenssens E.M."/>
            <person name="Foster-Nyarko E."/>
            <person name="Jarju S."/>
            <person name="Secka A."/>
            <person name="Antonio M."/>
            <person name="Oren A."/>
            <person name="Chaudhuri R.R."/>
            <person name="La Ragione R."/>
            <person name="Hildebrand F."/>
            <person name="Pallen M.J."/>
        </authorList>
    </citation>
    <scope>NUCLEOTIDE SEQUENCE</scope>
    <source>
        <strain evidence="2">11300</strain>
    </source>
</reference>
<dbReference type="AlphaFoldDB" id="A0A9D1I2T9"/>
<organism evidence="2 3">
    <name type="scientific">Candidatus Fimisoma avicola</name>
    <dbReference type="NCBI Taxonomy" id="2840826"/>
    <lineage>
        <taxon>Bacteria</taxon>
        <taxon>Bacillati</taxon>
        <taxon>Bacillota</taxon>
        <taxon>Clostridia</taxon>
        <taxon>Eubacteriales</taxon>
        <taxon>Candidatus Fimisoma</taxon>
    </lineage>
</organism>
<dbReference type="Gene3D" id="1.20.58.220">
    <property type="entry name" value="Phosphate transport system protein phou homolog 2, domain 2"/>
    <property type="match status" value="1"/>
</dbReference>
<evidence type="ECO:0000313" key="3">
    <source>
        <dbReference type="Proteomes" id="UP000824091"/>
    </source>
</evidence>
<sequence length="207" mass="23932">MGSKQNSFYFDNFIACADYSRKAAQLLDKGMRQFDPAQIGDMIEEMHEVEHAGDEKKHELLNVLAKAFITPIEREDIILLGQNIDEVTDKIEDVLLRMYCNNIKSVRPDALELVAVVIECCNELKEMLEEFPRFKNSKKLHEKIVNINTLEEKADQLFISSMRNLHTTCDDPVMIIVWREIYIYLEKCVDACEHVADTVESVIMKNS</sequence>
<proteinExistence type="inferred from homology"/>
<gene>
    <name evidence="2" type="ORF">IAD16_00980</name>
</gene>
<accession>A0A9D1I2T9</accession>
<evidence type="ECO:0000313" key="2">
    <source>
        <dbReference type="EMBL" id="HIU26939.1"/>
    </source>
</evidence>
<dbReference type="Proteomes" id="UP000824091">
    <property type="component" value="Unassembled WGS sequence"/>
</dbReference>
<comment type="caution">
    <text evidence="2">The sequence shown here is derived from an EMBL/GenBank/DDBJ whole genome shotgun (WGS) entry which is preliminary data.</text>
</comment>
<dbReference type="InterPro" id="IPR018445">
    <property type="entry name" value="Put_Phosphate_transp_reg"/>
</dbReference>